<dbReference type="Pfam" id="PF13240">
    <property type="entry name" value="Zn_Ribbon_1"/>
    <property type="match status" value="1"/>
</dbReference>
<feature type="transmembrane region" description="Helical" evidence="1">
    <location>
        <begin position="45"/>
        <end position="68"/>
    </location>
</feature>
<evidence type="ECO:0000313" key="3">
    <source>
        <dbReference type="EMBL" id="CUQ84697.1"/>
    </source>
</evidence>
<evidence type="ECO:0000256" key="1">
    <source>
        <dbReference type="SAM" id="Phobius"/>
    </source>
</evidence>
<dbReference type="RefSeq" id="WP_055286903.1">
    <property type="nucleotide sequence ID" value="NZ_CABIXW010000004.1"/>
</dbReference>
<keyword evidence="1" id="KW-0472">Membrane</keyword>
<protein>
    <recommendedName>
        <fullName evidence="2">Zinc-ribbon domain-containing protein</fullName>
    </recommendedName>
</protein>
<proteinExistence type="predicted"/>
<dbReference type="InterPro" id="IPR026870">
    <property type="entry name" value="Zinc_ribbon_dom"/>
</dbReference>
<dbReference type="Proteomes" id="UP000095780">
    <property type="component" value="Unassembled WGS sequence"/>
</dbReference>
<dbReference type="EMBL" id="CZBV01000004">
    <property type="protein sequence ID" value="CUQ84697.1"/>
    <property type="molecule type" value="Genomic_DNA"/>
</dbReference>
<name>A0A174ZFM7_9FIRM</name>
<reference evidence="3 4" key="1">
    <citation type="submission" date="2015-09" db="EMBL/GenBank/DDBJ databases">
        <authorList>
            <consortium name="Pathogen Informatics"/>
        </authorList>
    </citation>
    <scope>NUCLEOTIDE SEQUENCE [LARGE SCALE GENOMIC DNA]</scope>
    <source>
        <strain evidence="3 4">2789STDY5834878</strain>
    </source>
</reference>
<sequence length="116" mass="12727">MMIVAYILITLGLIGAISVWSSIVNEINCYTYTYTPPYTDHETSLMIALFIFAIMAGSGVAMIIFSIMKKRNEDKLNKVLSYSSNGTIKNVCPNCGVNISEGTTICPKCGTQIEKE</sequence>
<gene>
    <name evidence="3" type="ORF">ERS852492_01459</name>
</gene>
<evidence type="ECO:0000259" key="2">
    <source>
        <dbReference type="Pfam" id="PF13240"/>
    </source>
</evidence>
<dbReference type="AlphaFoldDB" id="A0A174ZFM7"/>
<feature type="domain" description="Zinc-ribbon" evidence="2">
    <location>
        <begin position="92"/>
        <end position="112"/>
    </location>
</feature>
<keyword evidence="1" id="KW-0812">Transmembrane</keyword>
<accession>A0A174ZFM7</accession>
<organism evidence="3 4">
    <name type="scientific">Lachnospira eligens</name>
    <dbReference type="NCBI Taxonomy" id="39485"/>
    <lineage>
        <taxon>Bacteria</taxon>
        <taxon>Bacillati</taxon>
        <taxon>Bacillota</taxon>
        <taxon>Clostridia</taxon>
        <taxon>Lachnospirales</taxon>
        <taxon>Lachnospiraceae</taxon>
        <taxon>Lachnospira</taxon>
    </lineage>
</organism>
<keyword evidence="1" id="KW-1133">Transmembrane helix</keyword>
<evidence type="ECO:0000313" key="4">
    <source>
        <dbReference type="Proteomes" id="UP000095780"/>
    </source>
</evidence>